<evidence type="ECO:0000256" key="2">
    <source>
        <dbReference type="SAM" id="Phobius"/>
    </source>
</evidence>
<comment type="caution">
    <text evidence="4">The sequence shown here is derived from an EMBL/GenBank/DDBJ whole genome shotgun (WGS) entry which is preliminary data.</text>
</comment>
<feature type="chain" id="PRO_5034724264" description="Mid2 domain-containing protein" evidence="3">
    <location>
        <begin position="21"/>
        <end position="385"/>
    </location>
</feature>
<feature type="compositionally biased region" description="Low complexity" evidence="1">
    <location>
        <begin position="171"/>
        <end position="182"/>
    </location>
</feature>
<keyword evidence="2" id="KW-0812">Transmembrane</keyword>
<organism evidence="4 5">
    <name type="scientific">Mycena chlorophos</name>
    <name type="common">Agaric fungus</name>
    <name type="synonym">Agaricus chlorophos</name>
    <dbReference type="NCBI Taxonomy" id="658473"/>
    <lineage>
        <taxon>Eukaryota</taxon>
        <taxon>Fungi</taxon>
        <taxon>Dikarya</taxon>
        <taxon>Basidiomycota</taxon>
        <taxon>Agaricomycotina</taxon>
        <taxon>Agaricomycetes</taxon>
        <taxon>Agaricomycetidae</taxon>
        <taxon>Agaricales</taxon>
        <taxon>Marasmiineae</taxon>
        <taxon>Mycenaceae</taxon>
        <taxon>Mycena</taxon>
    </lineage>
</organism>
<evidence type="ECO:0008006" key="6">
    <source>
        <dbReference type="Google" id="ProtNLM"/>
    </source>
</evidence>
<feature type="region of interest" description="Disordered" evidence="1">
    <location>
        <begin position="314"/>
        <end position="385"/>
    </location>
</feature>
<feature type="compositionally biased region" description="Polar residues" evidence="1">
    <location>
        <begin position="314"/>
        <end position="333"/>
    </location>
</feature>
<reference evidence="4" key="1">
    <citation type="submission" date="2020-05" db="EMBL/GenBank/DDBJ databases">
        <title>Mycena genomes resolve the evolution of fungal bioluminescence.</title>
        <authorList>
            <person name="Tsai I.J."/>
        </authorList>
    </citation>
    <scope>NUCLEOTIDE SEQUENCE</scope>
    <source>
        <strain evidence="4">110903Hualien_Pintung</strain>
    </source>
</reference>
<evidence type="ECO:0000313" key="4">
    <source>
        <dbReference type="EMBL" id="KAF7320688.1"/>
    </source>
</evidence>
<dbReference type="EMBL" id="JACAZE010000002">
    <property type="protein sequence ID" value="KAF7320688.1"/>
    <property type="molecule type" value="Genomic_DNA"/>
</dbReference>
<evidence type="ECO:0000313" key="5">
    <source>
        <dbReference type="Proteomes" id="UP000613580"/>
    </source>
</evidence>
<dbReference type="Proteomes" id="UP000613580">
    <property type="component" value="Unassembled WGS sequence"/>
</dbReference>
<name>A0A8H6WMZ3_MYCCL</name>
<keyword evidence="3" id="KW-0732">Signal</keyword>
<keyword evidence="5" id="KW-1185">Reference proteome</keyword>
<gene>
    <name evidence="4" type="ORF">HMN09_00154000</name>
</gene>
<protein>
    <recommendedName>
        <fullName evidence="6">Mid2 domain-containing protein</fullName>
    </recommendedName>
</protein>
<keyword evidence="2" id="KW-0472">Membrane</keyword>
<feature type="region of interest" description="Disordered" evidence="1">
    <location>
        <begin position="156"/>
        <end position="182"/>
    </location>
</feature>
<feature type="compositionally biased region" description="Low complexity" evidence="1">
    <location>
        <begin position="334"/>
        <end position="350"/>
    </location>
</feature>
<evidence type="ECO:0000256" key="3">
    <source>
        <dbReference type="SAM" id="SignalP"/>
    </source>
</evidence>
<sequence>MRNLSFLALSFFSSLLSTHAYQLTLPAASMSVAAGESLPVRFVLEATDPAPKGPPTPVSFYLGRANVSSSFTMLENNIKPLGVGVLTQVDLSIPANLTPAAAERWRIYVAPVGVEANKTTASAQTNEFAVVQGGANVSSSTFSDSVPVIGTSSATFGATPSPSPTHVDANASGSVSSASPSKSGVIDGQLLAIAIGSAVGVSIPLTALGIWLLCCLRRRSRVAAAKDPESQSGGRGEKRVEDYVIQPPSERRRFRPWRWLFPGSRSSPSTATIVDLNEADPALMREKSRSIGPPRSVRLSDISITTVPTVRTRATSGVPSTRISRSTTVLSSKTSRSAGTGTGGSASRAAMMQALADMQRRNDALKPKIDEAEEERTSNGSERNV</sequence>
<feature type="compositionally biased region" description="Basic and acidic residues" evidence="1">
    <location>
        <begin position="358"/>
        <end position="370"/>
    </location>
</feature>
<dbReference type="AlphaFoldDB" id="A0A8H6WMZ3"/>
<accession>A0A8H6WMZ3</accession>
<evidence type="ECO:0000256" key="1">
    <source>
        <dbReference type="SAM" id="MobiDB-lite"/>
    </source>
</evidence>
<feature type="transmembrane region" description="Helical" evidence="2">
    <location>
        <begin position="190"/>
        <end position="216"/>
    </location>
</feature>
<proteinExistence type="predicted"/>
<keyword evidence="2" id="KW-1133">Transmembrane helix</keyword>
<feature type="signal peptide" evidence="3">
    <location>
        <begin position="1"/>
        <end position="20"/>
    </location>
</feature>